<protein>
    <submittedName>
        <fullName evidence="1">CRISPR-associated protein Csh1 domain protein</fullName>
    </submittedName>
</protein>
<dbReference type="InterPro" id="IPR013420">
    <property type="entry name" value="CRISPR-assoc_prot_Cas8b/Csh1_C"/>
</dbReference>
<name>F2NN52_MARHT</name>
<dbReference type="HOGENOM" id="CLU_027704_0_0_0"/>
<dbReference type="NCBIfam" id="TIGR02591">
    <property type="entry name" value="cas_Csh1"/>
    <property type="match status" value="1"/>
</dbReference>
<dbReference type="AlphaFoldDB" id="F2NN52"/>
<dbReference type="InterPro" id="IPR013389">
    <property type="entry name" value="CRISPR-assoc_prot_Cas8b"/>
</dbReference>
<keyword evidence="2" id="KW-1185">Reference proteome</keyword>
<proteinExistence type="predicted"/>
<dbReference type="RefSeq" id="WP_013704836.1">
    <property type="nucleotide sequence ID" value="NC_015387.1"/>
</dbReference>
<dbReference type="EMBL" id="CP002630">
    <property type="protein sequence ID" value="AEB12791.1"/>
    <property type="molecule type" value="Genomic_DNA"/>
</dbReference>
<gene>
    <name evidence="1" type="ordered locus">Marky_2065</name>
</gene>
<dbReference type="Pfam" id="PF09484">
    <property type="entry name" value="Cas_TM1802"/>
    <property type="match status" value="1"/>
</dbReference>
<accession>F2NN52</accession>
<dbReference type="STRING" id="869210.Marky_2065"/>
<reference evidence="1 2" key="1">
    <citation type="journal article" date="2012" name="Stand. Genomic Sci.">
        <title>Complete genome sequence of the aerobic, heterotroph Marinithermus hydrothermalis type strain (T1(T)) from a deep-sea hydrothermal vent chimney.</title>
        <authorList>
            <person name="Copeland A."/>
            <person name="Gu W."/>
            <person name="Yasawong M."/>
            <person name="Lapidus A."/>
            <person name="Lucas S."/>
            <person name="Deshpande S."/>
            <person name="Pagani I."/>
            <person name="Tapia R."/>
            <person name="Cheng J.F."/>
            <person name="Goodwin L.A."/>
            <person name="Pitluck S."/>
            <person name="Liolios K."/>
            <person name="Ivanova N."/>
            <person name="Mavromatis K."/>
            <person name="Mikhailova N."/>
            <person name="Pati A."/>
            <person name="Chen A."/>
            <person name="Palaniappan K."/>
            <person name="Land M."/>
            <person name="Pan C."/>
            <person name="Brambilla E.M."/>
            <person name="Rohde M."/>
            <person name="Tindall B.J."/>
            <person name="Sikorski J."/>
            <person name="Goker M."/>
            <person name="Detter J.C."/>
            <person name="Bristow J."/>
            <person name="Eisen J.A."/>
            <person name="Markowitz V."/>
            <person name="Hugenholtz P."/>
            <person name="Kyrpides N.C."/>
            <person name="Klenk H.P."/>
            <person name="Woyke T."/>
        </authorList>
    </citation>
    <scope>NUCLEOTIDE SEQUENCE [LARGE SCALE GENOMIC DNA]</scope>
    <source>
        <strain evidence="2">DSM 14884 / JCM 11576 / T1</strain>
    </source>
</reference>
<dbReference type="Proteomes" id="UP000007030">
    <property type="component" value="Chromosome"/>
</dbReference>
<dbReference type="KEGG" id="mhd:Marky_2065"/>
<evidence type="ECO:0000313" key="2">
    <source>
        <dbReference type="Proteomes" id="UP000007030"/>
    </source>
</evidence>
<evidence type="ECO:0000313" key="1">
    <source>
        <dbReference type="EMBL" id="AEB12791.1"/>
    </source>
</evidence>
<dbReference type="eggNOG" id="ENOG502Z952">
    <property type="taxonomic scope" value="Bacteria"/>
</dbReference>
<sequence>MIRELTRLGEAVLANDEAGVLEALIEDIGNLKPKRGNAPHLVVLNLSSEGRLEWRTEVLDPPRAEAYLWLGNPRANAPKVRVTTSNLAYLLGQTFYALTEDADTPPELRAYLERVFPKLFWHDPEARGGKRKYAYLLDAQKLGLDVDWPALRDLPPKQRPAQLAKALTALFDLPKQGVLYTLAIDGTPLAQLPAYRAYMLRKLVGELFEDAKDGVCHACGARTAVNAKFTHFKIKLFINDKLSFAYGLDAENWTKNHALCQRCYTRALSGERYLERHLSTRVLGTETLIVPHLDPTPLSQETLDALSALLRETTSSLERLESVPELLDRLEPHTRLPQLTLLFIRRAQSAVKLIEAVPEVEPSRIEAVLRAIGEANRHANTLFGAPRTGAWLPGLAALLDVLPLKHEQGAPHAAPALRVLRQILLGEPLSRPRLLREFLQVLRYIHRNNPGIYATRSCRAPGGYCPEIEDAIPRMTAFLHFLEALEMLEVNPMELDTKLPGYTEPIQTLGLDAPRTALFLLGVLLARVASEQYKRGKSKPVLEKVGYQGMPLEKVRRFALELFEKLTEYRRLDASSEVVFATATELLAQPRPWPLSDEENAFYILLGYGFETRRILNAGRKEKEDDHEAA</sequence>
<organism evidence="1 2">
    <name type="scientific">Marinithermus hydrothermalis (strain DSM 14884 / JCM 11576 / T1)</name>
    <dbReference type="NCBI Taxonomy" id="869210"/>
    <lineage>
        <taxon>Bacteria</taxon>
        <taxon>Thermotogati</taxon>
        <taxon>Deinococcota</taxon>
        <taxon>Deinococci</taxon>
        <taxon>Thermales</taxon>
        <taxon>Thermaceae</taxon>
        <taxon>Marinithermus</taxon>
    </lineage>
</organism>